<dbReference type="InterPro" id="IPR000073">
    <property type="entry name" value="AB_hydrolase_1"/>
</dbReference>
<dbReference type="PANTHER" id="PTHR43433:SF5">
    <property type="entry name" value="AB HYDROLASE-1 DOMAIN-CONTAINING PROTEIN"/>
    <property type="match status" value="1"/>
</dbReference>
<organism evidence="2 3">
    <name type="scientific">Kitasatospora cystarginea</name>
    <dbReference type="NCBI Taxonomy" id="58350"/>
    <lineage>
        <taxon>Bacteria</taxon>
        <taxon>Bacillati</taxon>
        <taxon>Actinomycetota</taxon>
        <taxon>Actinomycetes</taxon>
        <taxon>Kitasatosporales</taxon>
        <taxon>Streptomycetaceae</taxon>
        <taxon>Kitasatospora</taxon>
    </lineage>
</organism>
<name>A0ABN3EJH8_9ACTN</name>
<evidence type="ECO:0000259" key="1">
    <source>
        <dbReference type="Pfam" id="PF00561"/>
    </source>
</evidence>
<dbReference type="RefSeq" id="WP_344638847.1">
    <property type="nucleotide sequence ID" value="NZ_BAAATR010000025.1"/>
</dbReference>
<dbReference type="InterPro" id="IPR050471">
    <property type="entry name" value="AB_hydrolase"/>
</dbReference>
<dbReference type="InterPro" id="IPR029058">
    <property type="entry name" value="AB_hydrolase_fold"/>
</dbReference>
<feature type="domain" description="AB hydrolase-1" evidence="1">
    <location>
        <begin position="260"/>
        <end position="349"/>
    </location>
</feature>
<dbReference type="Gene3D" id="3.40.50.1820">
    <property type="entry name" value="alpha/beta hydrolase"/>
    <property type="match status" value="1"/>
</dbReference>
<comment type="caution">
    <text evidence="2">The sequence shown here is derived from an EMBL/GenBank/DDBJ whole genome shotgun (WGS) entry which is preliminary data.</text>
</comment>
<dbReference type="Pfam" id="PF00561">
    <property type="entry name" value="Abhydrolase_1"/>
    <property type="match status" value="1"/>
</dbReference>
<keyword evidence="3" id="KW-1185">Reference proteome</keyword>
<dbReference type="SUPFAM" id="SSF53474">
    <property type="entry name" value="alpha/beta-Hydrolases"/>
    <property type="match status" value="1"/>
</dbReference>
<dbReference type="EMBL" id="BAAATR010000025">
    <property type="protein sequence ID" value="GAA2260870.1"/>
    <property type="molecule type" value="Genomic_DNA"/>
</dbReference>
<protein>
    <recommendedName>
        <fullName evidence="1">AB hydrolase-1 domain-containing protein</fullName>
    </recommendedName>
</protein>
<proteinExistence type="predicted"/>
<gene>
    <name evidence="2" type="ORF">GCM10010430_51250</name>
</gene>
<accession>A0ABN3EJH8</accession>
<evidence type="ECO:0000313" key="3">
    <source>
        <dbReference type="Proteomes" id="UP001500305"/>
    </source>
</evidence>
<dbReference type="Proteomes" id="UP001500305">
    <property type="component" value="Unassembled WGS sequence"/>
</dbReference>
<sequence length="477" mass="50692">MLHGIREQWQDTWLDEVAVPLERDGLTVSERGRVTWVRPPLRSQSQDLSGLRDPSGILAELQRISRDLAGDPTGAKQLIEATAKTVLLERGLTNDENAKVPILVKQAQKALASIAPGPGGTDAVQKPLSYREGRLAVEQGLPVGGFSAGPGMKAGLAALAHLYGNAADRPDRPTVSGAGVLTVGLQTPWRTVSDPAVTPSCDTDARNESARSPVAVIMHFTLHDGIRIDYNDQGEGPLAVYAHGALLSRKAEDELGMLNWEAVETLPERRFVRYDARAHGASTGRPDPEDYRFERFAADLVELLDHLGGTRPVTGMGASLGCATVLHAAVNAPALFDRFVLVIPPTAWETRAAQADNYRMAAGLVAEHGVGAFTAAAAAAPIPPSLSGLPYPPRELGVHAELLPALFQGLAASDLPPREKLGELTQPTLILALADDPSHPRSTAEQLADLLPGAELHVSSDSAGVRAWGDRVARFLA</sequence>
<reference evidence="2 3" key="1">
    <citation type="journal article" date="2019" name="Int. J. Syst. Evol. Microbiol.">
        <title>The Global Catalogue of Microorganisms (GCM) 10K type strain sequencing project: providing services to taxonomists for standard genome sequencing and annotation.</title>
        <authorList>
            <consortium name="The Broad Institute Genomics Platform"/>
            <consortium name="The Broad Institute Genome Sequencing Center for Infectious Disease"/>
            <person name="Wu L."/>
            <person name="Ma J."/>
        </authorList>
    </citation>
    <scope>NUCLEOTIDE SEQUENCE [LARGE SCALE GENOMIC DNA]</scope>
    <source>
        <strain evidence="2 3">JCM 7356</strain>
    </source>
</reference>
<evidence type="ECO:0000313" key="2">
    <source>
        <dbReference type="EMBL" id="GAA2260870.1"/>
    </source>
</evidence>
<dbReference type="PANTHER" id="PTHR43433">
    <property type="entry name" value="HYDROLASE, ALPHA/BETA FOLD FAMILY PROTEIN"/>
    <property type="match status" value="1"/>
</dbReference>